<feature type="transmembrane region" description="Helical" evidence="7">
    <location>
        <begin position="36"/>
        <end position="54"/>
    </location>
</feature>
<dbReference type="GO" id="GO:0005524">
    <property type="term" value="F:ATP binding"/>
    <property type="evidence" value="ECO:0007669"/>
    <property type="project" value="UniProtKB-KW"/>
</dbReference>
<evidence type="ECO:0000256" key="6">
    <source>
        <dbReference type="ARBA" id="ARBA00022840"/>
    </source>
</evidence>
<evidence type="ECO:0000256" key="4">
    <source>
        <dbReference type="ARBA" id="ARBA00022741"/>
    </source>
</evidence>
<evidence type="ECO:0000313" key="9">
    <source>
        <dbReference type="EMBL" id="VAW67476.1"/>
    </source>
</evidence>
<keyword evidence="7" id="KW-0812">Transmembrane</keyword>
<feature type="transmembrane region" description="Helical" evidence="7">
    <location>
        <begin position="198"/>
        <end position="223"/>
    </location>
</feature>
<name>A0A3B0YGJ7_9ZZZZ</name>
<keyword evidence="3" id="KW-0808">Transferase</keyword>
<evidence type="ECO:0000256" key="7">
    <source>
        <dbReference type="SAM" id="Phobius"/>
    </source>
</evidence>
<keyword evidence="4" id="KW-0547">Nucleotide-binding</keyword>
<feature type="transmembrane region" description="Helical" evidence="7">
    <location>
        <begin position="112"/>
        <end position="133"/>
    </location>
</feature>
<feature type="transmembrane region" description="Helical" evidence="7">
    <location>
        <begin position="12"/>
        <end position="30"/>
    </location>
</feature>
<proteinExistence type="predicted"/>
<feature type="transmembrane region" description="Helical" evidence="7">
    <location>
        <begin position="145"/>
        <end position="161"/>
    </location>
</feature>
<dbReference type="PANTHER" id="PTHR44936:SF10">
    <property type="entry name" value="SENSOR PROTEIN RSTB"/>
    <property type="match status" value="1"/>
</dbReference>
<dbReference type="Gene3D" id="3.30.565.10">
    <property type="entry name" value="Histidine kinase-like ATPase, C-terminal domain"/>
    <property type="match status" value="1"/>
</dbReference>
<dbReference type="AlphaFoldDB" id="A0A3B0YGJ7"/>
<evidence type="ECO:0000256" key="2">
    <source>
        <dbReference type="ARBA" id="ARBA00012438"/>
    </source>
</evidence>
<dbReference type="GO" id="GO:0004673">
    <property type="term" value="F:protein histidine kinase activity"/>
    <property type="evidence" value="ECO:0007669"/>
    <property type="project" value="UniProtKB-EC"/>
</dbReference>
<dbReference type="EC" id="2.7.13.3" evidence="2"/>
<dbReference type="InterPro" id="IPR003594">
    <property type="entry name" value="HATPase_dom"/>
</dbReference>
<feature type="domain" description="Histidine kinase" evidence="8">
    <location>
        <begin position="363"/>
        <end position="558"/>
    </location>
</feature>
<protein>
    <recommendedName>
        <fullName evidence="2">histidine kinase</fullName>
        <ecNumber evidence="2">2.7.13.3</ecNumber>
    </recommendedName>
</protein>
<dbReference type="InterPro" id="IPR005467">
    <property type="entry name" value="His_kinase_dom"/>
</dbReference>
<reference evidence="9" key="1">
    <citation type="submission" date="2018-06" db="EMBL/GenBank/DDBJ databases">
        <authorList>
            <person name="Zhirakovskaya E."/>
        </authorList>
    </citation>
    <scope>NUCLEOTIDE SEQUENCE</scope>
</reference>
<feature type="transmembrane region" description="Helical" evidence="7">
    <location>
        <begin position="173"/>
        <end position="192"/>
    </location>
</feature>
<dbReference type="EMBL" id="UOFJ01000274">
    <property type="protein sequence ID" value="VAW67476.1"/>
    <property type="molecule type" value="Genomic_DNA"/>
</dbReference>
<dbReference type="PROSITE" id="PS50109">
    <property type="entry name" value="HIS_KIN"/>
    <property type="match status" value="1"/>
</dbReference>
<evidence type="ECO:0000256" key="1">
    <source>
        <dbReference type="ARBA" id="ARBA00000085"/>
    </source>
</evidence>
<evidence type="ECO:0000256" key="3">
    <source>
        <dbReference type="ARBA" id="ARBA00022679"/>
    </source>
</evidence>
<dbReference type="SUPFAM" id="SSF55874">
    <property type="entry name" value="ATPase domain of HSP90 chaperone/DNA topoisomerase II/histidine kinase"/>
    <property type="match status" value="1"/>
</dbReference>
<keyword evidence="7" id="KW-1133">Transmembrane helix</keyword>
<comment type="catalytic activity">
    <reaction evidence="1">
        <text>ATP + protein L-histidine = ADP + protein N-phospho-L-histidine.</text>
        <dbReference type="EC" id="2.7.13.3"/>
    </reaction>
</comment>
<accession>A0A3B0YGJ7</accession>
<evidence type="ECO:0000256" key="5">
    <source>
        <dbReference type="ARBA" id="ARBA00022777"/>
    </source>
</evidence>
<dbReference type="Pfam" id="PF02518">
    <property type="entry name" value="HATPase_c"/>
    <property type="match status" value="1"/>
</dbReference>
<organism evidence="9">
    <name type="scientific">hydrothermal vent metagenome</name>
    <dbReference type="NCBI Taxonomy" id="652676"/>
    <lineage>
        <taxon>unclassified sequences</taxon>
        <taxon>metagenomes</taxon>
        <taxon>ecological metagenomes</taxon>
    </lineage>
</organism>
<sequence length="558" mass="63100">MNLNTPALRAITRLEFVNLGLMLLLLHLALHQHYGNSPLVLAFLLAHSGFFLLWQPALNAAYNVHFKTLLPILVINFLLYFLLGDWFIAIWIILLIGLTSGSALIGGVRRSLYALAAVILFLQLSLILTPRIFRLDTLDKQLEQFIFYGLIIGCALIIVWPGKKVRGVKIDYLHSLLISFGLFNFYITSMLISFTSDIYYLQAFLVTALSIGILFILLSIIWLPRYGITGFSQIWEQHVLNIGNPFETWVKQTALLDQNKKITPALFLKNSIERLLTLSWVSAIHWSDTKTQKLYGEKTRYQTTFSDNNIQISLYSHAPMGSALKIHAHLLLHLLIYFYTSKLREITLKNQAHLKAVYETGSKLTHDIKNILQALQALTSVVQTSDNPTNSHQLMEKQLPLLTQRLKNTLDKLQTKTDTGLSFALVSTWWKELQSRYHGRDIIFTGSAELEISIDTDVFNSILENLLENSRSKRRSHPEIEITASLGVVNKQVVVQVCDTGEPVPDSKTDALFKQILPSNDGYGIGLYQCAQLAARNGFKLCLLHNTEGNVCFQLSAL</sequence>
<dbReference type="InterPro" id="IPR036890">
    <property type="entry name" value="HATPase_C_sf"/>
</dbReference>
<keyword evidence="6" id="KW-0067">ATP-binding</keyword>
<keyword evidence="7" id="KW-0472">Membrane</keyword>
<evidence type="ECO:0000259" key="8">
    <source>
        <dbReference type="PROSITE" id="PS50109"/>
    </source>
</evidence>
<keyword evidence="5" id="KW-0418">Kinase</keyword>
<dbReference type="InterPro" id="IPR050980">
    <property type="entry name" value="2C_sensor_his_kinase"/>
</dbReference>
<gene>
    <name evidence="9" type="ORF">MNBD_GAMMA10-1739</name>
</gene>
<dbReference type="PANTHER" id="PTHR44936">
    <property type="entry name" value="SENSOR PROTEIN CREC"/>
    <property type="match status" value="1"/>
</dbReference>